<feature type="domain" description="Ig-like" evidence="1">
    <location>
        <begin position="426"/>
        <end position="509"/>
    </location>
</feature>
<dbReference type="InterPro" id="IPR003599">
    <property type="entry name" value="Ig_sub"/>
</dbReference>
<dbReference type="InterPro" id="IPR036179">
    <property type="entry name" value="Ig-like_dom_sf"/>
</dbReference>
<accession>A0A7K9UZR1</accession>
<protein>
    <submittedName>
        <fullName evidence="2">CD22 protein</fullName>
    </submittedName>
</protein>
<dbReference type="InterPro" id="IPR013783">
    <property type="entry name" value="Ig-like_fold"/>
</dbReference>
<feature type="domain" description="Ig-like" evidence="1">
    <location>
        <begin position="244"/>
        <end position="332"/>
    </location>
</feature>
<dbReference type="SUPFAM" id="SSF48726">
    <property type="entry name" value="Immunoglobulin"/>
    <property type="match status" value="4"/>
</dbReference>
<dbReference type="InterPro" id="IPR007110">
    <property type="entry name" value="Ig-like_dom"/>
</dbReference>
<dbReference type="PANTHER" id="PTHR46013">
    <property type="entry name" value="VASCULAR CELL ADHESION MOLECULE 1"/>
    <property type="match status" value="1"/>
</dbReference>
<gene>
    <name evidence="2" type="primary">Cd22</name>
    <name evidence="2" type="ORF">ANSSEM_R15521</name>
</gene>
<dbReference type="InterPro" id="IPR003598">
    <property type="entry name" value="Ig_sub2"/>
</dbReference>
<reference evidence="2 3" key="1">
    <citation type="submission" date="2019-09" db="EMBL/GenBank/DDBJ databases">
        <title>Bird 10,000 Genomes (B10K) Project - Family phase.</title>
        <authorList>
            <person name="Zhang G."/>
        </authorList>
    </citation>
    <scope>NUCLEOTIDE SEQUENCE [LARGE SCALE GENOMIC DNA]</scope>
    <source>
        <strain evidence="2">B10K-DU-001-57</strain>
        <tissue evidence="2">Muscle</tissue>
    </source>
</reference>
<dbReference type="EMBL" id="VXAA01002747">
    <property type="protein sequence ID" value="NXI66082.1"/>
    <property type="molecule type" value="Genomic_DNA"/>
</dbReference>
<proteinExistence type="predicted"/>
<dbReference type="OrthoDB" id="6250964at2759"/>
<evidence type="ECO:0000313" key="2">
    <source>
        <dbReference type="EMBL" id="NXI66082.1"/>
    </source>
</evidence>
<dbReference type="PROSITE" id="PS50835">
    <property type="entry name" value="IG_LIKE"/>
    <property type="match status" value="4"/>
</dbReference>
<evidence type="ECO:0000313" key="3">
    <source>
        <dbReference type="Proteomes" id="UP000567872"/>
    </source>
</evidence>
<dbReference type="Pfam" id="PF13895">
    <property type="entry name" value="Ig_2"/>
    <property type="match status" value="3"/>
</dbReference>
<dbReference type="AlphaFoldDB" id="A0A7K9UZR1"/>
<dbReference type="SMART" id="SM00409">
    <property type="entry name" value="IG"/>
    <property type="match status" value="4"/>
</dbReference>
<dbReference type="Gene3D" id="2.60.40.10">
    <property type="entry name" value="Immunoglobulins"/>
    <property type="match status" value="5"/>
</dbReference>
<feature type="non-terminal residue" evidence="2">
    <location>
        <position position="526"/>
    </location>
</feature>
<dbReference type="PANTHER" id="PTHR46013:SF7">
    <property type="entry name" value="IG-LIKE DOMAIN-CONTAINING PROTEIN"/>
    <property type="match status" value="1"/>
</dbReference>
<feature type="domain" description="Ig-like" evidence="1">
    <location>
        <begin position="338"/>
        <end position="419"/>
    </location>
</feature>
<dbReference type="Proteomes" id="UP000567872">
    <property type="component" value="Unassembled WGS sequence"/>
</dbReference>
<feature type="domain" description="Ig-like" evidence="1">
    <location>
        <begin position="166"/>
        <end position="235"/>
    </location>
</feature>
<evidence type="ECO:0000259" key="1">
    <source>
        <dbReference type="PROSITE" id="PS50835"/>
    </source>
</evidence>
<comment type="caution">
    <text evidence="2">The sequence shown here is derived from an EMBL/GenBank/DDBJ whole genome shotgun (WGS) entry which is preliminary data.</text>
</comment>
<dbReference type="CDD" id="cd00096">
    <property type="entry name" value="Ig"/>
    <property type="match status" value="3"/>
</dbReference>
<dbReference type="SMART" id="SM00408">
    <property type="entry name" value="IGc2"/>
    <property type="match status" value="4"/>
</dbReference>
<organism evidence="2 3">
    <name type="scientific">Anseranas semipalmata</name>
    <name type="common">Magpie goose</name>
    <name type="synonym">Anas semipalmata</name>
    <dbReference type="NCBI Taxonomy" id="8851"/>
    <lineage>
        <taxon>Eukaryota</taxon>
        <taxon>Metazoa</taxon>
        <taxon>Chordata</taxon>
        <taxon>Craniata</taxon>
        <taxon>Vertebrata</taxon>
        <taxon>Euteleostomi</taxon>
        <taxon>Archelosauria</taxon>
        <taxon>Archosauria</taxon>
        <taxon>Dinosauria</taxon>
        <taxon>Saurischia</taxon>
        <taxon>Theropoda</taxon>
        <taxon>Coelurosauria</taxon>
        <taxon>Aves</taxon>
        <taxon>Neognathae</taxon>
        <taxon>Galloanserae</taxon>
        <taxon>Anseriformes</taxon>
        <taxon>Anseranatidae</taxon>
        <taxon>Anseranas</taxon>
    </lineage>
</organism>
<keyword evidence="3" id="KW-1185">Reference proteome</keyword>
<name>A0A7K9UZR1_ANSSE</name>
<feature type="non-terminal residue" evidence="2">
    <location>
        <position position="1"/>
    </location>
</feature>
<sequence length="526" mass="57232">SPRPPTPTAASGDGDCSLVLSHIRADDAGEYGLRLEANGTRPTRDLRWFHRVVLNVTATPPAPHLWPKPEPLTHGRSTTLGCWVPPTCPEDTVTLAWDGPATKAPWAKVEAWTPPDLTTSPPGAGISLEFNPPWYLDKSNLSCILRGADGKTLAQASQQLQVHYAPRDVWVEVEPASPVHEGWQVTLSCHDSANPPSYTYTWSLEGRILAHSTAKFILQPVRSQDSGSYRCQATNIVGMVESSPTVLEVHYAPQDVRVEVESPVYEGWEVTLSCRNSANPPSKTYAWSLEGRILSHSGAQLHLSPVQEVDGGSYRCQATNGMGTADSPPTLLEVYYRPRVATLVLLTPVPVLVGTNVILRCELGLAHPVVSVIKWLRNDRQEASTFSPTLSFIADPSRTGTYRCVGQNIAGSTQSPPLAIIVWFGPRSVELLPEPGEGVSEMTTVALRCRADARPPPDTFEWFHDGQALGRDPRGLWVLREVGTQASGRYRCRATNAIASADSPDVTITVYCKGWGCPWGAFGTPP</sequence>